<dbReference type="OMA" id="SAMGWGR"/>
<dbReference type="EMBL" id="GL988045">
    <property type="protein sequence ID" value="EGS18642.1"/>
    <property type="molecule type" value="Genomic_DNA"/>
</dbReference>
<dbReference type="RefSeq" id="XP_006695587.1">
    <property type="nucleotide sequence ID" value="XM_006695524.1"/>
</dbReference>
<feature type="transmembrane region" description="Helical" evidence="1">
    <location>
        <begin position="37"/>
        <end position="54"/>
    </location>
</feature>
<dbReference type="Pfam" id="PF11885">
    <property type="entry name" value="DUF3405"/>
    <property type="match status" value="1"/>
</dbReference>
<dbReference type="PANTHER" id="PTHR36205">
    <property type="entry name" value="CHROMOSOME 19, WHOLE GENOME SHOTGUN SEQUENCE"/>
    <property type="match status" value="1"/>
</dbReference>
<sequence>MSEKRSLLPHITNFTKSGTFTVLVKGQARRVLTRPRILLAAVGVIFLVSWMGILRHGALDVALPMLGVRKEFARDHDERRQRVLDAERETFQQEAKWLERQRFPGYGAIYGNTLNDLIDENVRTPAQARQLSGERNITMFNRHPVTFNPYPNYNSPEWQKSHAPYVPCLGPDGRPVRDISVFKGRPKNWPKPGFGNYSILGLDENICFERETRMGQYGYYQVTDEKGAPIDWDKVDWGELQHQCLEKNRARFNLTGPANNYVLKVEEDPEGYETAINDPESVMSMVRPFWRLLHPSSKVSKEDQEPSRDTIIEPRTALLLRSYSGKNYNDNDKQVIRALITELSLRSGGEYEIFLFVHVKENDQNIWESEEAYLKALDQHVPREFKSITILWNEDMVNRMYPKLTPKARRVHAGQFLPVQVFMQEFREFDFVWNWEMDSRVVGHHYDVLSKLAEFARKQPRRGLWERNERFYIPSVHGDYDTEFRESVERAVGGTHKTIWGAPNVPVVEPMGPKPPVERPEDDNYQWGVGEEADLITLGPIFDPVNSNWVLRNQVWGYRSLSFPWGKLPRRATIITQVRASRKLLDLMFVEDLRGNHLASEMVTETTAFLHGLKAVYAPMPVFFDRTWSGKQLAKWFNGGPGGQSGSFGSAFGWGQEGRFMGATWYYRAIPPQRLYNNWMGYEDTGIGGSEWEEKHGRPCLPTMLLHPIKDVEPTPKGFVTESKLPYD</sequence>
<keyword evidence="1" id="KW-0812">Transmembrane</keyword>
<protein>
    <submittedName>
        <fullName evidence="2">Uncharacterized protein</fullName>
    </submittedName>
</protein>
<evidence type="ECO:0000256" key="1">
    <source>
        <dbReference type="SAM" id="Phobius"/>
    </source>
</evidence>
<dbReference type="HOGENOM" id="CLU_009650_2_0_1"/>
<keyword evidence="1" id="KW-0472">Membrane</keyword>
<dbReference type="InterPro" id="IPR021822">
    <property type="entry name" value="DUF3405"/>
</dbReference>
<proteinExistence type="predicted"/>
<keyword evidence="3" id="KW-1185">Reference proteome</keyword>
<evidence type="ECO:0000313" key="2">
    <source>
        <dbReference type="EMBL" id="EGS18642.1"/>
    </source>
</evidence>
<keyword evidence="1" id="KW-1133">Transmembrane helix</keyword>
<dbReference type="Proteomes" id="UP000008066">
    <property type="component" value="Unassembled WGS sequence"/>
</dbReference>
<name>G0SDP1_CHATD</name>
<reference evidence="2 3" key="1">
    <citation type="journal article" date="2011" name="Cell">
        <title>Insight into structure and assembly of the nuclear pore complex by utilizing the genome of a eukaryotic thermophile.</title>
        <authorList>
            <person name="Amlacher S."/>
            <person name="Sarges P."/>
            <person name="Flemming D."/>
            <person name="van Noort V."/>
            <person name="Kunze R."/>
            <person name="Devos D.P."/>
            <person name="Arumugam M."/>
            <person name="Bork P."/>
            <person name="Hurt E."/>
        </authorList>
    </citation>
    <scope>NUCLEOTIDE SEQUENCE [LARGE SCALE GENOMIC DNA]</scope>
    <source>
        <strain evidence="3">DSM 1495 / CBS 144.50 / IMI 039719</strain>
    </source>
</reference>
<organism evidence="3">
    <name type="scientific">Chaetomium thermophilum (strain DSM 1495 / CBS 144.50 / IMI 039719)</name>
    <name type="common">Thermochaetoides thermophila</name>
    <dbReference type="NCBI Taxonomy" id="759272"/>
    <lineage>
        <taxon>Eukaryota</taxon>
        <taxon>Fungi</taxon>
        <taxon>Dikarya</taxon>
        <taxon>Ascomycota</taxon>
        <taxon>Pezizomycotina</taxon>
        <taxon>Sordariomycetes</taxon>
        <taxon>Sordariomycetidae</taxon>
        <taxon>Sordariales</taxon>
        <taxon>Chaetomiaceae</taxon>
        <taxon>Thermochaetoides</taxon>
    </lineage>
</organism>
<dbReference type="eggNOG" id="ENOG502SMKU">
    <property type="taxonomic scope" value="Eukaryota"/>
</dbReference>
<accession>G0SDP1</accession>
<evidence type="ECO:0000313" key="3">
    <source>
        <dbReference type="Proteomes" id="UP000008066"/>
    </source>
</evidence>
<dbReference type="STRING" id="759272.G0SDP1"/>
<dbReference type="AlphaFoldDB" id="G0SDP1"/>
<dbReference type="GeneID" id="18259285"/>
<dbReference type="KEGG" id="cthr:CTHT_0052470"/>
<dbReference type="OrthoDB" id="3353407at2759"/>
<dbReference type="PANTHER" id="PTHR36205:SF2">
    <property type="entry name" value="MAJOR FACILITATOR SUPERFAMILY TRANSPORTER"/>
    <property type="match status" value="1"/>
</dbReference>
<gene>
    <name evidence="2" type="ORF">CTHT_0052470</name>
</gene>